<proteinExistence type="predicted"/>
<organism evidence="1">
    <name type="scientific">Pseudothermotoga hypogea</name>
    <dbReference type="NCBI Taxonomy" id="57487"/>
    <lineage>
        <taxon>Bacteria</taxon>
        <taxon>Thermotogati</taxon>
        <taxon>Thermotogota</taxon>
        <taxon>Thermotogae</taxon>
        <taxon>Thermotogales</taxon>
        <taxon>Thermotogaceae</taxon>
        <taxon>Pseudothermotoga</taxon>
    </lineage>
</organism>
<sequence>MVKKILIVAAHSDDPIIGVGGTIVELSKLGHRVLALSVCGDRIDGYSEAMRLLGAQAEHLDFSYGQIEEERFSEELEKLMKAFDPDVVFTHWQSEILYDHEVVSKHTIKLARKFEKQIYLFEIPASSLDFQFDVAVDVSDSYEFKKRSIELMKNAFEKEVFEKEIMPSIVFPAGFRGIQVGCAYAEVFKHLGSRFPLSPYRNKLIDLKRL</sequence>
<protein>
    <recommendedName>
        <fullName evidence="2">LmbE family protein</fullName>
    </recommendedName>
</protein>
<dbReference type="InterPro" id="IPR003737">
    <property type="entry name" value="GlcNAc_PI_deacetylase-related"/>
</dbReference>
<dbReference type="AlphaFoldDB" id="A0A832I7P5"/>
<dbReference type="EMBL" id="DTKQ01000030">
    <property type="protein sequence ID" value="HGZ79080.1"/>
    <property type="molecule type" value="Genomic_DNA"/>
</dbReference>
<evidence type="ECO:0008006" key="2">
    <source>
        <dbReference type="Google" id="ProtNLM"/>
    </source>
</evidence>
<dbReference type="Pfam" id="PF02585">
    <property type="entry name" value="PIG-L"/>
    <property type="match status" value="1"/>
</dbReference>
<dbReference type="Gene3D" id="3.40.50.10320">
    <property type="entry name" value="LmbE-like"/>
    <property type="match status" value="1"/>
</dbReference>
<gene>
    <name evidence="1" type="ORF">ENW55_03750</name>
</gene>
<dbReference type="SUPFAM" id="SSF102588">
    <property type="entry name" value="LmbE-like"/>
    <property type="match status" value="1"/>
</dbReference>
<dbReference type="InterPro" id="IPR024078">
    <property type="entry name" value="LmbE-like_dom_sf"/>
</dbReference>
<name>A0A832I7P5_9THEM</name>
<comment type="caution">
    <text evidence="1">The sequence shown here is derived from an EMBL/GenBank/DDBJ whole genome shotgun (WGS) entry which is preliminary data.</text>
</comment>
<accession>A0A832I7P5</accession>
<reference evidence="1" key="1">
    <citation type="journal article" date="2020" name="mSystems">
        <title>Genome- and Community-Level Interaction Insights into Carbon Utilization and Element Cycling Functions of Hydrothermarchaeota in Hydrothermal Sediment.</title>
        <authorList>
            <person name="Zhou Z."/>
            <person name="Liu Y."/>
            <person name="Xu W."/>
            <person name="Pan J."/>
            <person name="Luo Z.H."/>
            <person name="Li M."/>
        </authorList>
    </citation>
    <scope>NUCLEOTIDE SEQUENCE [LARGE SCALE GENOMIC DNA]</scope>
    <source>
        <strain evidence="1">SpSt-86</strain>
    </source>
</reference>
<evidence type="ECO:0000313" key="1">
    <source>
        <dbReference type="EMBL" id="HGZ79080.1"/>
    </source>
</evidence>